<keyword evidence="5" id="KW-1185">Reference proteome</keyword>
<keyword evidence="2" id="KW-0560">Oxidoreductase</keyword>
<sequence length="247" mass="26370">MKTVFITGGDKGISFALAQALGQQGWQVIISSRTTAHGQNAIRALTSAGIENPTAITLDLNEPTSITAAIETLTKHAPNLTLLINNAGIPGSQADSLTESMDDLRTTMQVNFFGTTQLTQGLLPQLAKSNGRIINVTIPTAPNPHWNPLAYKASKAAQNVMMQTLALDLNKQHLPVEIFSIHPGPTTTDLNGNTKLPGFHSSANVANQMSKIINDGQSHQGQFIEIYPELTGVSSVAKGFFAGLFKR</sequence>
<name>A0ABQ5JS57_9LACO</name>
<proteinExistence type="inferred from homology"/>
<evidence type="ECO:0000313" key="5">
    <source>
        <dbReference type="Proteomes" id="UP001628078"/>
    </source>
</evidence>
<dbReference type="Pfam" id="PF00106">
    <property type="entry name" value="adh_short"/>
    <property type="match status" value="1"/>
</dbReference>
<dbReference type="InterPro" id="IPR002347">
    <property type="entry name" value="SDR_fam"/>
</dbReference>
<dbReference type="PANTHER" id="PTHR44196:SF1">
    <property type="entry name" value="DEHYDROGENASE_REDUCTASE SDR FAMILY MEMBER 7B"/>
    <property type="match status" value="1"/>
</dbReference>
<dbReference type="RefSeq" id="WP_407884639.1">
    <property type="nucleotide sequence ID" value="NZ_BQXO01000006.1"/>
</dbReference>
<comment type="caution">
    <text evidence="4">The sequence shown here is derived from an EMBL/GenBank/DDBJ whole genome shotgun (WGS) entry which is preliminary data.</text>
</comment>
<dbReference type="Proteomes" id="UP001628078">
    <property type="component" value="Unassembled WGS sequence"/>
</dbReference>
<organism evidence="4 5">
    <name type="scientific">Furfurilactobacillus curtus</name>
    <dbReference type="NCBI Taxonomy" id="1746200"/>
    <lineage>
        <taxon>Bacteria</taxon>
        <taxon>Bacillati</taxon>
        <taxon>Bacillota</taxon>
        <taxon>Bacilli</taxon>
        <taxon>Lactobacillales</taxon>
        <taxon>Lactobacillaceae</taxon>
        <taxon>Furfurilactobacillus</taxon>
    </lineage>
</organism>
<evidence type="ECO:0000313" key="4">
    <source>
        <dbReference type="EMBL" id="GKT06469.1"/>
    </source>
</evidence>
<dbReference type="PANTHER" id="PTHR44196">
    <property type="entry name" value="DEHYDROGENASE/REDUCTASE SDR FAMILY MEMBER 7B"/>
    <property type="match status" value="1"/>
</dbReference>
<reference evidence="4 5" key="1">
    <citation type="submission" date="2022-03" db="EMBL/GenBank/DDBJ databases">
        <title>Draft genome sequence of Furfurilactobacillus curtus JCM 31185.</title>
        <authorList>
            <person name="Suzuki S."/>
            <person name="Endo A."/>
            <person name="Kajikawa A."/>
        </authorList>
    </citation>
    <scope>NUCLEOTIDE SEQUENCE [LARGE SCALE GENOMIC DNA]</scope>
    <source>
        <strain evidence="4 5">JCM 31185</strain>
    </source>
</reference>
<dbReference type="PRINTS" id="PR00080">
    <property type="entry name" value="SDRFAMILY"/>
</dbReference>
<evidence type="ECO:0000256" key="2">
    <source>
        <dbReference type="ARBA" id="ARBA00023002"/>
    </source>
</evidence>
<protein>
    <submittedName>
        <fullName evidence="4">Carbonyl reductase</fullName>
    </submittedName>
</protein>
<comment type="similarity">
    <text evidence="1 3">Belongs to the short-chain dehydrogenases/reductases (SDR) family.</text>
</comment>
<dbReference type="Gene3D" id="3.40.50.720">
    <property type="entry name" value="NAD(P)-binding Rossmann-like Domain"/>
    <property type="match status" value="1"/>
</dbReference>
<evidence type="ECO:0000256" key="3">
    <source>
        <dbReference type="RuleBase" id="RU000363"/>
    </source>
</evidence>
<dbReference type="EMBL" id="BQXO01000006">
    <property type="protein sequence ID" value="GKT06469.1"/>
    <property type="molecule type" value="Genomic_DNA"/>
</dbReference>
<dbReference type="InterPro" id="IPR036291">
    <property type="entry name" value="NAD(P)-bd_dom_sf"/>
</dbReference>
<evidence type="ECO:0000256" key="1">
    <source>
        <dbReference type="ARBA" id="ARBA00006484"/>
    </source>
</evidence>
<accession>A0ABQ5JS57</accession>
<dbReference type="PRINTS" id="PR00081">
    <property type="entry name" value="GDHRDH"/>
</dbReference>
<gene>
    <name evidence="4" type="primary">cbr</name>
    <name evidence="4" type="ORF">JCM31185_17560</name>
</gene>
<dbReference type="SUPFAM" id="SSF51735">
    <property type="entry name" value="NAD(P)-binding Rossmann-fold domains"/>
    <property type="match status" value="1"/>
</dbReference>